<evidence type="ECO:0000256" key="1">
    <source>
        <dbReference type="ARBA" id="ARBA00004683"/>
    </source>
</evidence>
<accession>A0A3G1AZ92</accession>
<dbReference type="GO" id="GO:0042619">
    <property type="term" value="P:poly-hydroxybutyrate biosynthetic process"/>
    <property type="evidence" value="ECO:0007669"/>
    <property type="project" value="UniProtKB-KW"/>
</dbReference>
<dbReference type="STRING" id="1603555.SU86_001145"/>
<evidence type="ECO:0000256" key="3">
    <source>
        <dbReference type="ARBA" id="ARBA00022752"/>
    </source>
</evidence>
<dbReference type="AlphaFoldDB" id="A0A3G1AZ92"/>
<dbReference type="InterPro" id="IPR010123">
    <property type="entry name" value="PHA_synth_III_E"/>
</dbReference>
<reference evidence="4 5" key="1">
    <citation type="journal article" date="2016" name="Sci. Rep.">
        <title>A novel ammonia-oxidizing archaeon from wastewater treatment plant: Its enrichment, physiological and genomic characteristics.</title>
        <authorList>
            <person name="Li Y."/>
            <person name="Ding K."/>
            <person name="Wen X."/>
            <person name="Zhang B."/>
            <person name="Shen B."/>
            <person name="Yang Y."/>
        </authorList>
    </citation>
    <scope>NUCLEOTIDE SEQUENCE [LARGE SCALE GENOMIC DNA]</scope>
    <source>
        <strain evidence="4 5">SAT1</strain>
    </source>
</reference>
<dbReference type="Proteomes" id="UP000266745">
    <property type="component" value="Chromosome"/>
</dbReference>
<protein>
    <recommendedName>
        <fullName evidence="2">Poly(3-hydroxyalkanoate) polymerase subunit PhaE</fullName>
    </recommendedName>
</protein>
<dbReference type="RefSeq" id="WP_048187699.1">
    <property type="nucleotide sequence ID" value="NZ_CP011097.1"/>
</dbReference>
<comment type="pathway">
    <text evidence="1">Biopolymer metabolism; poly-(R)-3-hydroxybutanoate biosynthesis.</text>
</comment>
<proteinExistence type="predicted"/>
<sequence length="187" mass="22203">MSQDVNLPLDYYKHVSLFWTDLIHLMSGKPIALTSVGPMRNWANDMKKVVTELMDANDDLVEFNQKLTEYYKQLTEAWMDAQKKVNTKVPNIPQDVESIEAYKRIWIDIFENDFTQLFDSEEFGHNYGKLVAAELELTRHWENITNVMLHSMKLPTRKEIDEVYKELHELRKRITKLEKKEEKPNAR</sequence>
<dbReference type="KEGG" id="tah:SU86_001145"/>
<keyword evidence="3" id="KW-0583">PHB biosynthesis</keyword>
<keyword evidence="5" id="KW-1185">Reference proteome</keyword>
<gene>
    <name evidence="4" type="ORF">SU86_001145</name>
</gene>
<name>A0A3G1AZ92_9ARCH</name>
<evidence type="ECO:0000313" key="5">
    <source>
        <dbReference type="Proteomes" id="UP000266745"/>
    </source>
</evidence>
<dbReference type="EMBL" id="CP011097">
    <property type="protein sequence ID" value="AJZ75218.1"/>
    <property type="molecule type" value="Genomic_DNA"/>
</dbReference>
<dbReference type="Pfam" id="PF09712">
    <property type="entry name" value="PHA_synth_III_E"/>
    <property type="match status" value="1"/>
</dbReference>
<organism evidence="4 5">
    <name type="scientific">Candidatus Nitrosotenuis cloacae</name>
    <dbReference type="NCBI Taxonomy" id="1603555"/>
    <lineage>
        <taxon>Archaea</taxon>
        <taxon>Nitrososphaerota</taxon>
        <taxon>Candidatus Nitrosotenuis</taxon>
    </lineage>
</organism>
<dbReference type="GeneID" id="24874984"/>
<dbReference type="UniPathway" id="UPA00917"/>
<evidence type="ECO:0000256" key="2">
    <source>
        <dbReference type="ARBA" id="ARBA00019066"/>
    </source>
</evidence>
<evidence type="ECO:0000313" key="4">
    <source>
        <dbReference type="EMBL" id="AJZ75218.1"/>
    </source>
</evidence>